<sequence>MNHPGYVPHSSIQLQLMESRHKAGNDVEERESNDEEEEEGGREVKLFRFMGPMCLKRKRDPQTLESRRNAVRSWGNQPLRTADPDIFSIMENEKIRQFKGIELIASENFVSRAVLEALGSHLTNKYSEGMPGARYYGGNQYIDEIETLCCNRALAAFGLDSDKWGVNVQPYSCTTANFAVFTGLLLPGERIMGLDTPCGGNTSHGYYTPNGRKVSGASIFFESFPYKVNPQSGYIDYDKLEERALDFRPKILICGGSFYPREWDYVRLRQVADKCGAVLMCDMAQISGLVAAKSIKFRGWRSHWRKVKSEIVAGGALQLIEIAVDIETNGREPLDCPRESCQGVSRSLVGERSYIPCLTAWECVNPFYCCDIVTSTTHKSLRGPRGGIVFYRKGSKPKKIGILLNQGDGSDRYDFEDKINSAIFPALQGGPYNNHIAALAIALKQVATPEYKAYMQQVKKNAQALASALLRRHFRLVTGGTDNHLVLWDLRTLGLTGKNYEKVCELCHITLNKIAIFDDSGTITPGGVRIGTAAMTTRGCVEADFESIAEFLIIAAQITSKVQREHGKLAFLNGLPNNRDIVELRTRVENFATQFAMPGFDE</sequence>
<reference evidence="1" key="1">
    <citation type="submission" date="2022-02" db="EMBL/GenBank/DDBJ databases">
        <title>Plant Genome Project.</title>
        <authorList>
            <person name="Zhang R.-G."/>
        </authorList>
    </citation>
    <scope>NUCLEOTIDE SEQUENCE</scope>
    <source>
        <strain evidence="1">AT1</strain>
    </source>
</reference>
<protein>
    <submittedName>
        <fullName evidence="1">Uncharacterized protein</fullName>
    </submittedName>
</protein>
<dbReference type="EMBL" id="CM046398">
    <property type="protein sequence ID" value="KAI8532131.1"/>
    <property type="molecule type" value="Genomic_DNA"/>
</dbReference>
<accession>A0ACC0LV31</accession>
<keyword evidence="2" id="KW-1185">Reference proteome</keyword>
<proteinExistence type="predicted"/>
<gene>
    <name evidence="1" type="ORF">RHMOL_Rhmol11G0189600</name>
</gene>
<name>A0ACC0LV31_RHOML</name>
<evidence type="ECO:0000313" key="2">
    <source>
        <dbReference type="Proteomes" id="UP001062846"/>
    </source>
</evidence>
<evidence type="ECO:0000313" key="1">
    <source>
        <dbReference type="EMBL" id="KAI8532131.1"/>
    </source>
</evidence>
<comment type="caution">
    <text evidence="1">The sequence shown here is derived from an EMBL/GenBank/DDBJ whole genome shotgun (WGS) entry which is preliminary data.</text>
</comment>
<dbReference type="Proteomes" id="UP001062846">
    <property type="component" value="Chromosome 11"/>
</dbReference>
<organism evidence="1 2">
    <name type="scientific">Rhododendron molle</name>
    <name type="common">Chinese azalea</name>
    <name type="synonym">Azalea mollis</name>
    <dbReference type="NCBI Taxonomy" id="49168"/>
    <lineage>
        <taxon>Eukaryota</taxon>
        <taxon>Viridiplantae</taxon>
        <taxon>Streptophyta</taxon>
        <taxon>Embryophyta</taxon>
        <taxon>Tracheophyta</taxon>
        <taxon>Spermatophyta</taxon>
        <taxon>Magnoliopsida</taxon>
        <taxon>eudicotyledons</taxon>
        <taxon>Gunneridae</taxon>
        <taxon>Pentapetalae</taxon>
        <taxon>asterids</taxon>
        <taxon>Ericales</taxon>
        <taxon>Ericaceae</taxon>
        <taxon>Ericoideae</taxon>
        <taxon>Rhodoreae</taxon>
        <taxon>Rhododendron</taxon>
    </lineage>
</organism>